<dbReference type="AlphaFoldDB" id="U4L1A4"/>
<dbReference type="EMBL" id="HF936346">
    <property type="protein sequence ID" value="CCX16187.1"/>
    <property type="molecule type" value="Genomic_DNA"/>
</dbReference>
<feature type="transmembrane region" description="Helical" evidence="5">
    <location>
        <begin position="240"/>
        <end position="264"/>
    </location>
</feature>
<feature type="transmembrane region" description="Helical" evidence="5">
    <location>
        <begin position="155"/>
        <end position="179"/>
    </location>
</feature>
<protein>
    <submittedName>
        <fullName evidence="6">Similar to Protoporphyrin uptake protein 1 acc. no. P40100</fullName>
    </submittedName>
</protein>
<dbReference type="STRING" id="1076935.U4L1A4"/>
<evidence type="ECO:0000256" key="5">
    <source>
        <dbReference type="SAM" id="Phobius"/>
    </source>
</evidence>
<dbReference type="OrthoDB" id="3358017at2759"/>
<feature type="transmembrane region" description="Helical" evidence="5">
    <location>
        <begin position="44"/>
        <end position="62"/>
    </location>
</feature>
<evidence type="ECO:0000256" key="2">
    <source>
        <dbReference type="ARBA" id="ARBA00022692"/>
    </source>
</evidence>
<organism evidence="6 8">
    <name type="scientific">Pyronema omphalodes (strain CBS 100304)</name>
    <name type="common">Pyronema confluens</name>
    <dbReference type="NCBI Taxonomy" id="1076935"/>
    <lineage>
        <taxon>Eukaryota</taxon>
        <taxon>Fungi</taxon>
        <taxon>Dikarya</taxon>
        <taxon>Ascomycota</taxon>
        <taxon>Pezizomycotina</taxon>
        <taxon>Pezizomycetes</taxon>
        <taxon>Pezizales</taxon>
        <taxon>Pyronemataceae</taxon>
        <taxon>Pyronema</taxon>
    </lineage>
</organism>
<keyword evidence="2 5" id="KW-0812">Transmembrane</keyword>
<feature type="transmembrane region" description="Helical" evidence="5">
    <location>
        <begin position="82"/>
        <end position="106"/>
    </location>
</feature>
<evidence type="ECO:0000256" key="3">
    <source>
        <dbReference type="ARBA" id="ARBA00022989"/>
    </source>
</evidence>
<dbReference type="PANTHER" id="PTHR31465">
    <property type="entry name" value="PROTEIN RTA1-RELATED"/>
    <property type="match status" value="1"/>
</dbReference>
<dbReference type="Proteomes" id="UP000018144">
    <property type="component" value="Unassembled WGS sequence"/>
</dbReference>
<dbReference type="PANTHER" id="PTHR31465:SF1">
    <property type="entry name" value="PROTEIN RTA1-RELATED"/>
    <property type="match status" value="1"/>
</dbReference>
<name>U4L1A4_PYROM</name>
<dbReference type="InterPro" id="IPR007568">
    <property type="entry name" value="RTA1"/>
</dbReference>
<dbReference type="eggNOG" id="ENOG502QURG">
    <property type="taxonomic scope" value="Eukaryota"/>
</dbReference>
<feature type="transmembrane region" description="Helical" evidence="5">
    <location>
        <begin position="118"/>
        <end position="143"/>
    </location>
</feature>
<reference evidence="6 8" key="1">
    <citation type="journal article" date="2013" name="PLoS Genet.">
        <title>The genome and development-dependent transcriptomes of Pyronema confluens: a window into fungal evolution.</title>
        <authorList>
            <person name="Traeger S."/>
            <person name="Altegoer F."/>
            <person name="Freitag M."/>
            <person name="Gabaldon T."/>
            <person name="Kempken F."/>
            <person name="Kumar A."/>
            <person name="Marcet-Houben M."/>
            <person name="Poggeler S."/>
            <person name="Stajich J.E."/>
            <person name="Nowrousian M."/>
        </authorList>
    </citation>
    <scope>NUCLEOTIDE SEQUENCE [LARGE SCALE GENOMIC DNA]</scope>
    <source>
        <strain evidence="8">CBS 100304</strain>
        <strain evidence="6">CBS100304</strain>
        <tissue evidence="6">Vegetative mycelium</tissue>
    </source>
</reference>
<keyword evidence="8" id="KW-1185">Reference proteome</keyword>
<evidence type="ECO:0000256" key="1">
    <source>
        <dbReference type="ARBA" id="ARBA00004141"/>
    </source>
</evidence>
<evidence type="ECO:0000313" key="8">
    <source>
        <dbReference type="Proteomes" id="UP000018144"/>
    </source>
</evidence>
<comment type="subcellular location">
    <subcellularLocation>
        <location evidence="1">Membrane</location>
        <topology evidence="1">Multi-pass membrane protein</topology>
    </subcellularLocation>
</comment>
<gene>
    <name evidence="7" type="ORF">PCON_02783</name>
    <name evidence="6" type="ORF">PCON_05446</name>
</gene>
<dbReference type="OMA" id="HYETPNW"/>
<evidence type="ECO:0000256" key="4">
    <source>
        <dbReference type="ARBA" id="ARBA00023136"/>
    </source>
</evidence>
<keyword evidence="3 5" id="KW-1133">Transmembrane helix</keyword>
<feature type="transmembrane region" description="Helical" evidence="5">
    <location>
        <begin position="18"/>
        <end position="37"/>
    </location>
</feature>
<evidence type="ECO:0000313" key="7">
    <source>
        <dbReference type="EMBL" id="CCX16187.1"/>
    </source>
</evidence>
<proteinExistence type="predicted"/>
<sequence>MAESNDVGFVYYRYTPSLVAAVIFSACFFIVSFIHVWKIIRTKTWYFIPMLIGSLMEALGYIGRAQSHSQPRTLGPYILQSLLLLIAPALFAASIYMILGRLILVLSASHHSPIPIRWLTKLFVLGDVISFMMQSAGGGIMASGTLESMKKGEKIVIGGLFVQVLFFAVFVVVAIVFNVRINKEPTVESSTIQRGGRNGWGTLLNTLYWASGAILVRSVFRVVEYVQGNNGYLMRNEAWLYVFDGVLMLGVIAVFCWVHPSGAVPGDVKKRTKRGGYNDVEMRGN</sequence>
<accession>U4L1A4</accession>
<dbReference type="EMBL" id="HF935274">
    <property type="protein sequence ID" value="CCX05859.1"/>
    <property type="molecule type" value="Genomic_DNA"/>
</dbReference>
<evidence type="ECO:0000313" key="6">
    <source>
        <dbReference type="EMBL" id="CCX05859.1"/>
    </source>
</evidence>
<feature type="transmembrane region" description="Helical" evidence="5">
    <location>
        <begin position="200"/>
        <end position="220"/>
    </location>
</feature>
<dbReference type="Pfam" id="PF04479">
    <property type="entry name" value="RTA1"/>
    <property type="match status" value="1"/>
</dbReference>
<dbReference type="GO" id="GO:0016020">
    <property type="term" value="C:membrane"/>
    <property type="evidence" value="ECO:0007669"/>
    <property type="project" value="UniProtKB-SubCell"/>
</dbReference>
<keyword evidence="4 5" id="KW-0472">Membrane</keyword>